<dbReference type="RefSeq" id="XP_028881337.1">
    <property type="nucleotide sequence ID" value="XM_029027482.1"/>
</dbReference>
<dbReference type="STRING" id="67003.A0A1X0NRP4"/>
<feature type="region of interest" description="Disordered" evidence="1">
    <location>
        <begin position="355"/>
        <end position="391"/>
    </location>
</feature>
<feature type="compositionally biased region" description="Low complexity" evidence="1">
    <location>
        <begin position="314"/>
        <end position="323"/>
    </location>
</feature>
<feature type="non-terminal residue" evidence="3">
    <location>
        <position position="1"/>
    </location>
</feature>
<accession>A0A1X0NRP4</accession>
<dbReference type="AlphaFoldDB" id="A0A1X0NRP4"/>
<feature type="domain" description="Flagellar attachment zone protein 1 conserved" evidence="2">
    <location>
        <begin position="81"/>
        <end position="166"/>
    </location>
</feature>
<gene>
    <name evidence="3" type="ORF">TM35_000232420</name>
</gene>
<feature type="region of interest" description="Disordered" evidence="1">
    <location>
        <begin position="276"/>
        <end position="339"/>
    </location>
</feature>
<comment type="caution">
    <text evidence="3">The sequence shown here is derived from an EMBL/GenBank/DDBJ whole genome shotgun (WGS) entry which is preliminary data.</text>
</comment>
<dbReference type="Proteomes" id="UP000192257">
    <property type="component" value="Unassembled WGS sequence"/>
</dbReference>
<feature type="compositionally biased region" description="Low complexity" evidence="1">
    <location>
        <begin position="285"/>
        <end position="306"/>
    </location>
</feature>
<organism evidence="3 4">
    <name type="scientific">Trypanosoma theileri</name>
    <dbReference type="NCBI Taxonomy" id="67003"/>
    <lineage>
        <taxon>Eukaryota</taxon>
        <taxon>Discoba</taxon>
        <taxon>Euglenozoa</taxon>
        <taxon>Kinetoplastea</taxon>
        <taxon>Metakinetoplastina</taxon>
        <taxon>Trypanosomatida</taxon>
        <taxon>Trypanosomatidae</taxon>
        <taxon>Trypanosoma</taxon>
    </lineage>
</organism>
<feature type="domain" description="Flagellar attachment zone protein 1 conserved" evidence="2">
    <location>
        <begin position="181"/>
        <end position="270"/>
    </location>
</feature>
<name>A0A1X0NRP4_9TRYP</name>
<evidence type="ECO:0000313" key="3">
    <source>
        <dbReference type="EMBL" id="ORC87271.1"/>
    </source>
</evidence>
<dbReference type="GeneID" id="39987262"/>
<dbReference type="VEuPathDB" id="TriTrypDB:TM35_000232420"/>
<keyword evidence="4" id="KW-1185">Reference proteome</keyword>
<dbReference type="OrthoDB" id="249856at2759"/>
<dbReference type="InterPro" id="IPR056614">
    <property type="entry name" value="FAZ1_cons"/>
</dbReference>
<proteinExistence type="predicted"/>
<evidence type="ECO:0000313" key="4">
    <source>
        <dbReference type="Proteomes" id="UP000192257"/>
    </source>
</evidence>
<sequence length="473" mass="52808">ATEVVEEVRAVSIDLVPLRASEMMLPVLVAFEEKLPVLRATDVFEEVRRVVKKLDVDSLNAVGNEVGVDVVAEPMNVCMLYRVGFVGAGWKRLVDHNRHRLNECFLADAAVRADVVPKSIENVTCSDSGDVVVTAWIEHPRRLAQSDVCRFLHEAPFSSMWELYDTVSGRASVTGGAAMATTFHRVGFEGIDRPLGGRGEAIRTAFVLDVAEVLSLPNAAVRIAGHEEAANGGRLVFDVLLDHPSTLAETEIDRVLAEAPFTRVWDVYRNTKTPVMHKLPPLRTPPRSVSPRALSPRSLSRPQLSPAHYRQHQEQQPHCCPHHLFQDSGDSPRGTQHHYLQPTCSYLNYMLARGGDPRTAQRPRRLPRPYRVSPLRNSPRNSPRSSEVHSGAVSALVHIPSAGREMSQENPVMLPPLRFTPRTQELTPRTDSLHPRAQPMAPRQQQQQHLIDLRGVGNALLQRRLRKKEHNVS</sequence>
<dbReference type="Pfam" id="PF23398">
    <property type="entry name" value="FAZ1_cons"/>
    <property type="match status" value="2"/>
</dbReference>
<evidence type="ECO:0000259" key="2">
    <source>
        <dbReference type="Pfam" id="PF23398"/>
    </source>
</evidence>
<evidence type="ECO:0000256" key="1">
    <source>
        <dbReference type="SAM" id="MobiDB-lite"/>
    </source>
</evidence>
<feature type="compositionally biased region" description="Low complexity" evidence="1">
    <location>
        <begin position="373"/>
        <end position="385"/>
    </location>
</feature>
<dbReference type="EMBL" id="NBCO01000023">
    <property type="protein sequence ID" value="ORC87271.1"/>
    <property type="molecule type" value="Genomic_DNA"/>
</dbReference>
<protein>
    <recommendedName>
        <fullName evidence="2">Flagellar attachment zone protein 1 conserved domain-containing protein</fullName>
    </recommendedName>
</protein>
<reference evidence="3 4" key="1">
    <citation type="submission" date="2017-03" db="EMBL/GenBank/DDBJ databases">
        <title>An alternative strategy for trypanosome survival in the mammalian bloodstream revealed through genome and transcriptome analysis of the ubiquitous bovine parasite Trypanosoma (Megatrypanum) theileri.</title>
        <authorList>
            <person name="Kelly S."/>
            <person name="Ivens A."/>
            <person name="Mott A."/>
            <person name="O'Neill E."/>
            <person name="Emms D."/>
            <person name="Macleod O."/>
            <person name="Voorheis P."/>
            <person name="Matthews J."/>
            <person name="Matthews K."/>
            <person name="Carrington M."/>
        </authorList>
    </citation>
    <scope>NUCLEOTIDE SEQUENCE [LARGE SCALE GENOMIC DNA]</scope>
    <source>
        <strain evidence="3">Edinburgh</strain>
    </source>
</reference>